<name>A0A0W0EXW0_MONRR</name>
<dbReference type="SUPFAM" id="SSF54909">
    <property type="entry name" value="Dimeric alpha+beta barrel"/>
    <property type="match status" value="1"/>
</dbReference>
<dbReference type="EMBL" id="LATX01002462">
    <property type="protein sequence ID" value="KTB28837.1"/>
    <property type="molecule type" value="Genomic_DNA"/>
</dbReference>
<evidence type="ECO:0000313" key="1">
    <source>
        <dbReference type="EMBL" id="KTB28837.1"/>
    </source>
</evidence>
<dbReference type="PANTHER" id="PTHR42052:SF1">
    <property type="entry name" value="ABM DOMAIN-CONTAINING PROTEIN"/>
    <property type="match status" value="1"/>
</dbReference>
<protein>
    <recommendedName>
        <fullName evidence="3">ABM domain-containing protein</fullName>
    </recommendedName>
</protein>
<accession>A0A0W0EXW0</accession>
<evidence type="ECO:0000313" key="2">
    <source>
        <dbReference type="Proteomes" id="UP000054988"/>
    </source>
</evidence>
<organism evidence="1 2">
    <name type="scientific">Moniliophthora roreri</name>
    <name type="common">Frosty pod rot fungus</name>
    <name type="synonym">Monilia roreri</name>
    <dbReference type="NCBI Taxonomy" id="221103"/>
    <lineage>
        <taxon>Eukaryota</taxon>
        <taxon>Fungi</taxon>
        <taxon>Dikarya</taxon>
        <taxon>Basidiomycota</taxon>
        <taxon>Agaricomycotina</taxon>
        <taxon>Agaricomycetes</taxon>
        <taxon>Agaricomycetidae</taxon>
        <taxon>Agaricales</taxon>
        <taxon>Marasmiineae</taxon>
        <taxon>Marasmiaceae</taxon>
        <taxon>Moniliophthora</taxon>
    </lineage>
</organism>
<comment type="caution">
    <text evidence="1">The sequence shown here is derived from an EMBL/GenBank/DDBJ whole genome shotgun (WGS) entry which is preliminary data.</text>
</comment>
<dbReference type="eggNOG" id="ENOG502SW28">
    <property type="taxonomic scope" value="Eukaryota"/>
</dbReference>
<reference evidence="1 2" key="1">
    <citation type="submission" date="2015-12" db="EMBL/GenBank/DDBJ databases">
        <title>Draft genome sequence of Moniliophthora roreri, the causal agent of frosty pod rot of cacao.</title>
        <authorList>
            <person name="Aime M.C."/>
            <person name="Diaz-Valderrama J.R."/>
            <person name="Kijpornyongpan T."/>
            <person name="Phillips-Mora W."/>
        </authorList>
    </citation>
    <scope>NUCLEOTIDE SEQUENCE [LARGE SCALE GENOMIC DNA]</scope>
    <source>
        <strain evidence="1 2">MCA 2952</strain>
    </source>
</reference>
<dbReference type="Proteomes" id="UP000054988">
    <property type="component" value="Unassembled WGS sequence"/>
</dbReference>
<dbReference type="Gene3D" id="3.30.70.100">
    <property type="match status" value="1"/>
</dbReference>
<gene>
    <name evidence="1" type="ORF">WG66_18541</name>
</gene>
<dbReference type="PANTHER" id="PTHR42052">
    <property type="entry name" value="ABM DOMAIN-CONTAINING PROTEIN"/>
    <property type="match status" value="1"/>
</dbReference>
<sequence>MPITEFATLTFNTPISTAPLPELLQRLSTNQSAWSGYPLLFFVDTSDPNIIYLVSGWESVAAHQKWIESNENQELLRLFGPYVEITGFSHLEVNFDEVPREQGFLTVSKGDVDTGDSDSEAVWSGSGADLEDEKRPIFRLMFYHDMLASAEGIIMMRRLSNL</sequence>
<dbReference type="InterPro" id="IPR011008">
    <property type="entry name" value="Dimeric_a/b-barrel"/>
</dbReference>
<proteinExistence type="predicted"/>
<evidence type="ECO:0008006" key="3">
    <source>
        <dbReference type="Google" id="ProtNLM"/>
    </source>
</evidence>
<dbReference type="AlphaFoldDB" id="A0A0W0EXW0"/>